<feature type="compositionally biased region" description="Polar residues" evidence="5">
    <location>
        <begin position="201"/>
        <end position="219"/>
    </location>
</feature>
<evidence type="ECO:0000256" key="1">
    <source>
        <dbReference type="ARBA" id="ARBA00022723"/>
    </source>
</evidence>
<dbReference type="PANTHER" id="PTHR25462">
    <property type="entry name" value="BONUS, ISOFORM C-RELATED"/>
    <property type="match status" value="1"/>
</dbReference>
<dbReference type="InterPro" id="IPR047153">
    <property type="entry name" value="TRIM45/56/19-like"/>
</dbReference>
<dbReference type="Gene3D" id="3.30.160.60">
    <property type="entry name" value="Classic Zinc Finger"/>
    <property type="match status" value="1"/>
</dbReference>
<keyword evidence="3" id="KW-0862">Zinc</keyword>
<feature type="compositionally biased region" description="Pro residues" evidence="5">
    <location>
        <begin position="437"/>
        <end position="452"/>
    </location>
</feature>
<dbReference type="GO" id="GO:0005654">
    <property type="term" value="C:nucleoplasm"/>
    <property type="evidence" value="ECO:0007669"/>
    <property type="project" value="TreeGrafter"/>
</dbReference>
<dbReference type="InterPro" id="IPR017907">
    <property type="entry name" value="Znf_RING_CS"/>
</dbReference>
<dbReference type="Pfam" id="PF00643">
    <property type="entry name" value="zf-B_box"/>
    <property type="match status" value="1"/>
</dbReference>
<feature type="compositionally biased region" description="Polar residues" evidence="5">
    <location>
        <begin position="356"/>
        <end position="369"/>
    </location>
</feature>
<keyword evidence="8" id="KW-1185">Reference proteome</keyword>
<dbReference type="GeneID" id="119720286"/>
<dbReference type="InterPro" id="IPR001841">
    <property type="entry name" value="Znf_RING"/>
</dbReference>
<feature type="compositionally biased region" description="Polar residues" evidence="5">
    <location>
        <begin position="404"/>
        <end position="429"/>
    </location>
</feature>
<feature type="domain" description="RING-type" evidence="6">
    <location>
        <begin position="3"/>
        <end position="56"/>
    </location>
</feature>
<evidence type="ECO:0000256" key="5">
    <source>
        <dbReference type="SAM" id="MobiDB-lite"/>
    </source>
</evidence>
<dbReference type="Proteomes" id="UP000887568">
    <property type="component" value="Unplaced"/>
</dbReference>
<dbReference type="Gene3D" id="3.30.40.10">
    <property type="entry name" value="Zinc/RING finger domain, C3HC4 (zinc finger)"/>
    <property type="match status" value="1"/>
</dbReference>
<sequence length="458" mass="50164">MSCAICMEQLQQSQQPKVLSCGHSFCLACIEHWFDSKQRRAPKDGSRRRAVRCPVCLQYTPLPTEGLTSLPTNFALLEAREENSIKLCDDDDGDRSSRMCLLHVGKILEFQCKTCAGQLVCRQCVGSQHRPAAGHRIGSLASLVRRQSTERAELEQMVMELQMRTIELTESNAVLQLDLLDRESNSKTNFITTTEKDINSEKSGTGETSKSETGCSSDDTVILGTETYQTQPRPRLRSGNLPEGKRRPPPVPPNLKTKSLPSAGLERKYGVPPPPPSSHTRDNRQSNTLPIRSPPPPPPSSANQRSAGQGLPTSTQVGDGHQPRRYPSRNNRQPHTLPPPPPTAPSESHRSAGPESPTSSSAVGDQQTVCDRLAPSVLPRRHQPAGVTRVDSRSLRPHLHARVPSSTSAQSDNSMTESPSHLETSQQSYPRRSRGMAPPPPPPRPKTRPPSHPAGRST</sequence>
<dbReference type="SMART" id="SM00336">
    <property type="entry name" value="BBOX"/>
    <property type="match status" value="1"/>
</dbReference>
<keyword evidence="1" id="KW-0479">Metal-binding</keyword>
<protein>
    <recommendedName>
        <fullName evidence="6">RING-type domain-containing protein</fullName>
    </recommendedName>
</protein>
<reference evidence="7" key="1">
    <citation type="submission" date="2022-11" db="UniProtKB">
        <authorList>
            <consortium name="EnsemblMetazoa"/>
        </authorList>
    </citation>
    <scope>IDENTIFICATION</scope>
</reference>
<evidence type="ECO:0000313" key="8">
    <source>
        <dbReference type="Proteomes" id="UP000887568"/>
    </source>
</evidence>
<dbReference type="RefSeq" id="XP_038045855.1">
    <property type="nucleotide sequence ID" value="XM_038189927.1"/>
</dbReference>
<evidence type="ECO:0000256" key="2">
    <source>
        <dbReference type="ARBA" id="ARBA00022771"/>
    </source>
</evidence>
<dbReference type="PROSITE" id="PS00518">
    <property type="entry name" value="ZF_RING_1"/>
    <property type="match status" value="1"/>
</dbReference>
<accession>A0A913Z530</accession>
<evidence type="ECO:0000313" key="7">
    <source>
        <dbReference type="EnsemblMetazoa" id="XP_038045855.1"/>
    </source>
</evidence>
<dbReference type="AlphaFoldDB" id="A0A913Z530"/>
<dbReference type="SUPFAM" id="SSF57845">
    <property type="entry name" value="B-box zinc-binding domain"/>
    <property type="match status" value="1"/>
</dbReference>
<dbReference type="Pfam" id="PF13445">
    <property type="entry name" value="zf-RING_UBOX"/>
    <property type="match status" value="1"/>
</dbReference>
<dbReference type="OrthoDB" id="6105938at2759"/>
<dbReference type="PROSITE" id="PS50089">
    <property type="entry name" value="ZF_RING_2"/>
    <property type="match status" value="1"/>
</dbReference>
<dbReference type="GO" id="GO:0008270">
    <property type="term" value="F:zinc ion binding"/>
    <property type="evidence" value="ECO:0007669"/>
    <property type="project" value="UniProtKB-KW"/>
</dbReference>
<name>A0A913Z530_PATMI</name>
<dbReference type="SUPFAM" id="SSF57850">
    <property type="entry name" value="RING/U-box"/>
    <property type="match status" value="1"/>
</dbReference>
<feature type="compositionally biased region" description="Polar residues" evidence="5">
    <location>
        <begin position="302"/>
        <end position="317"/>
    </location>
</feature>
<evidence type="ECO:0000259" key="6">
    <source>
        <dbReference type="PROSITE" id="PS50089"/>
    </source>
</evidence>
<organism evidence="7 8">
    <name type="scientific">Patiria miniata</name>
    <name type="common">Bat star</name>
    <name type="synonym">Asterina miniata</name>
    <dbReference type="NCBI Taxonomy" id="46514"/>
    <lineage>
        <taxon>Eukaryota</taxon>
        <taxon>Metazoa</taxon>
        <taxon>Echinodermata</taxon>
        <taxon>Eleutherozoa</taxon>
        <taxon>Asterozoa</taxon>
        <taxon>Asteroidea</taxon>
        <taxon>Valvatacea</taxon>
        <taxon>Valvatida</taxon>
        <taxon>Asterinidae</taxon>
        <taxon>Patiria</taxon>
    </lineage>
</organism>
<keyword evidence="2 4" id="KW-0863">Zinc-finger</keyword>
<dbReference type="SMART" id="SM00184">
    <property type="entry name" value="RING"/>
    <property type="match status" value="1"/>
</dbReference>
<dbReference type="GO" id="GO:0061630">
    <property type="term" value="F:ubiquitin protein ligase activity"/>
    <property type="evidence" value="ECO:0007669"/>
    <property type="project" value="TreeGrafter"/>
</dbReference>
<evidence type="ECO:0000256" key="3">
    <source>
        <dbReference type="ARBA" id="ARBA00022833"/>
    </source>
</evidence>
<dbReference type="PANTHER" id="PTHR25462:SF296">
    <property type="entry name" value="MEIOTIC P26, ISOFORM F"/>
    <property type="match status" value="1"/>
</dbReference>
<dbReference type="InterPro" id="IPR027370">
    <property type="entry name" value="Znf-RING_euk"/>
</dbReference>
<evidence type="ECO:0000256" key="4">
    <source>
        <dbReference type="PROSITE-ProRule" id="PRU00175"/>
    </source>
</evidence>
<dbReference type="EnsemblMetazoa" id="XM_038189927.1">
    <property type="protein sequence ID" value="XP_038045855.1"/>
    <property type="gene ID" value="LOC119720286"/>
</dbReference>
<dbReference type="InterPro" id="IPR013083">
    <property type="entry name" value="Znf_RING/FYVE/PHD"/>
</dbReference>
<feature type="region of interest" description="Disordered" evidence="5">
    <location>
        <begin position="191"/>
        <end position="458"/>
    </location>
</feature>
<dbReference type="InterPro" id="IPR000315">
    <property type="entry name" value="Znf_B-box"/>
</dbReference>
<dbReference type="CDD" id="cd19756">
    <property type="entry name" value="Bbox2"/>
    <property type="match status" value="1"/>
</dbReference>
<proteinExistence type="predicted"/>